<protein>
    <recommendedName>
        <fullName evidence="4">DDE Tnp4 domain-containing protein</fullName>
    </recommendedName>
</protein>
<feature type="compositionally biased region" description="Polar residues" evidence="3">
    <location>
        <begin position="137"/>
        <end position="147"/>
    </location>
</feature>
<dbReference type="GO" id="GO:0046872">
    <property type="term" value="F:metal ion binding"/>
    <property type="evidence" value="ECO:0007669"/>
    <property type="project" value="UniProtKB-KW"/>
</dbReference>
<feature type="domain" description="DDE Tnp4" evidence="4">
    <location>
        <begin position="4"/>
        <end position="95"/>
    </location>
</feature>
<keyword evidence="2" id="KW-0479">Metal-binding</keyword>
<proteinExistence type="predicted"/>
<evidence type="ECO:0000256" key="1">
    <source>
        <dbReference type="ARBA" id="ARBA00001968"/>
    </source>
</evidence>
<accession>A0A7W7QD36</accession>
<keyword evidence="6" id="KW-1185">Reference proteome</keyword>
<dbReference type="RefSeq" id="WP_221464754.1">
    <property type="nucleotide sequence ID" value="NZ_JACHJQ010000009.1"/>
</dbReference>
<dbReference type="Pfam" id="PF13359">
    <property type="entry name" value="DDE_Tnp_4"/>
    <property type="match status" value="1"/>
</dbReference>
<name>A0A7W7QD36_9PSEU</name>
<evidence type="ECO:0000259" key="4">
    <source>
        <dbReference type="Pfam" id="PF13359"/>
    </source>
</evidence>
<gene>
    <name evidence="5" type="ORF">FHR82_007558</name>
</gene>
<evidence type="ECO:0000313" key="6">
    <source>
        <dbReference type="Proteomes" id="UP000520767"/>
    </source>
</evidence>
<evidence type="ECO:0000256" key="2">
    <source>
        <dbReference type="ARBA" id="ARBA00022723"/>
    </source>
</evidence>
<feature type="compositionally biased region" description="Low complexity" evidence="3">
    <location>
        <begin position="102"/>
        <end position="115"/>
    </location>
</feature>
<evidence type="ECO:0000313" key="5">
    <source>
        <dbReference type="EMBL" id="MBB4911298.1"/>
    </source>
</evidence>
<comment type="caution">
    <text evidence="5">The sequence shown here is derived from an EMBL/GenBank/DDBJ whole genome shotgun (WGS) entry which is preliminary data.</text>
</comment>
<feature type="region of interest" description="Disordered" evidence="3">
    <location>
        <begin position="96"/>
        <end position="173"/>
    </location>
</feature>
<dbReference type="Proteomes" id="UP000520767">
    <property type="component" value="Unassembled WGS sequence"/>
</dbReference>
<dbReference type="InterPro" id="IPR027806">
    <property type="entry name" value="HARBI1_dom"/>
</dbReference>
<sequence length="173" mass="18378">MADAESGFTHDLTVAREHVLGAVYWAASHLGLPTLTDGGYDGAGIGVHTPYKQPAGDQILHADNRTYNALPRGLRCLGERGFAVLTGRWRTLHHITASPARSATSSKPHSSSPTSNTADTAKSVRSLHCSRSDHSPMLSQPNPTRSRTCCARSPRASSLAPTGVTRPGRRTGT</sequence>
<organism evidence="5 6">
    <name type="scientific">Actinophytocola algeriensis</name>
    <dbReference type="NCBI Taxonomy" id="1768010"/>
    <lineage>
        <taxon>Bacteria</taxon>
        <taxon>Bacillati</taxon>
        <taxon>Actinomycetota</taxon>
        <taxon>Actinomycetes</taxon>
        <taxon>Pseudonocardiales</taxon>
        <taxon>Pseudonocardiaceae</taxon>
    </lineage>
</organism>
<dbReference type="AlphaFoldDB" id="A0A7W7QD36"/>
<evidence type="ECO:0000256" key="3">
    <source>
        <dbReference type="SAM" id="MobiDB-lite"/>
    </source>
</evidence>
<comment type="cofactor">
    <cofactor evidence="1">
        <name>a divalent metal cation</name>
        <dbReference type="ChEBI" id="CHEBI:60240"/>
    </cofactor>
</comment>
<dbReference type="EMBL" id="JACHJQ010000009">
    <property type="protein sequence ID" value="MBB4911298.1"/>
    <property type="molecule type" value="Genomic_DNA"/>
</dbReference>
<reference evidence="5 6" key="1">
    <citation type="submission" date="2020-08" db="EMBL/GenBank/DDBJ databases">
        <title>Genomic Encyclopedia of Type Strains, Phase III (KMG-III): the genomes of soil and plant-associated and newly described type strains.</title>
        <authorList>
            <person name="Whitman W."/>
        </authorList>
    </citation>
    <scope>NUCLEOTIDE SEQUENCE [LARGE SCALE GENOMIC DNA]</scope>
    <source>
        <strain evidence="5 6">CECT 8960</strain>
    </source>
</reference>